<dbReference type="NCBIfam" id="TIGR01727">
    <property type="entry name" value="oligo_HPY"/>
    <property type="match status" value="1"/>
</dbReference>
<evidence type="ECO:0000256" key="2">
    <source>
        <dbReference type="ARBA" id="ARBA00022741"/>
    </source>
</evidence>
<dbReference type="GO" id="GO:0015833">
    <property type="term" value="P:peptide transport"/>
    <property type="evidence" value="ECO:0007669"/>
    <property type="project" value="InterPro"/>
</dbReference>
<evidence type="ECO:0000256" key="1">
    <source>
        <dbReference type="ARBA" id="ARBA00022448"/>
    </source>
</evidence>
<evidence type="ECO:0000313" key="5">
    <source>
        <dbReference type="EMBL" id="PJF48301.1"/>
    </source>
</evidence>
<dbReference type="PROSITE" id="PS50893">
    <property type="entry name" value="ABC_TRANSPORTER_2"/>
    <property type="match status" value="1"/>
</dbReference>
<dbReference type="InterPro" id="IPR027417">
    <property type="entry name" value="P-loop_NTPase"/>
</dbReference>
<gene>
    <name evidence="5" type="ORF">CUN48_04200</name>
</gene>
<dbReference type="Pfam" id="PF08352">
    <property type="entry name" value="oligo_HPY"/>
    <property type="match status" value="1"/>
</dbReference>
<keyword evidence="3 5" id="KW-0067">ATP-binding</keyword>
<reference evidence="5 6" key="1">
    <citation type="submission" date="2017-11" db="EMBL/GenBank/DDBJ databases">
        <title>Evolution of Phototrophy in the Chloroflexi Phylum Driven by Horizontal Gene Transfer.</title>
        <authorList>
            <person name="Ward L.M."/>
            <person name="Hemp J."/>
            <person name="Shih P.M."/>
            <person name="Mcglynn S.E."/>
            <person name="Fischer W."/>
        </authorList>
    </citation>
    <scope>NUCLEOTIDE SEQUENCE [LARGE SCALE GENOMIC DNA]</scope>
    <source>
        <strain evidence="5">JP3_7</strain>
    </source>
</reference>
<dbReference type="Gene3D" id="3.40.50.300">
    <property type="entry name" value="P-loop containing nucleotide triphosphate hydrolases"/>
    <property type="match status" value="1"/>
</dbReference>
<dbReference type="InterPro" id="IPR017871">
    <property type="entry name" value="ABC_transporter-like_CS"/>
</dbReference>
<dbReference type="Proteomes" id="UP000230790">
    <property type="component" value="Unassembled WGS sequence"/>
</dbReference>
<dbReference type="SMART" id="SM00382">
    <property type="entry name" value="AAA"/>
    <property type="match status" value="1"/>
</dbReference>
<dbReference type="PROSITE" id="PS00211">
    <property type="entry name" value="ABC_TRANSPORTER_1"/>
    <property type="match status" value="1"/>
</dbReference>
<accession>A0A2M8QES2</accession>
<dbReference type="PANTHER" id="PTHR43230">
    <property type="entry name" value="ABC-TYPE DIPEPTIDE/OLIGOPEPTIDE TRANSPORT SYSTEM, ATPASE COMPONENT"/>
    <property type="match status" value="1"/>
</dbReference>
<comment type="caution">
    <text evidence="5">The sequence shown here is derived from an EMBL/GenBank/DDBJ whole genome shotgun (WGS) entry which is preliminary data.</text>
</comment>
<keyword evidence="1" id="KW-0813">Transport</keyword>
<name>A0A2M8QES2_9CHLR</name>
<dbReference type="InterPro" id="IPR003439">
    <property type="entry name" value="ABC_transporter-like_ATP-bd"/>
</dbReference>
<dbReference type="GO" id="GO:0016887">
    <property type="term" value="F:ATP hydrolysis activity"/>
    <property type="evidence" value="ECO:0007669"/>
    <property type="project" value="InterPro"/>
</dbReference>
<dbReference type="InterPro" id="IPR013563">
    <property type="entry name" value="Oligopep_ABC_C"/>
</dbReference>
<dbReference type="Pfam" id="PF00005">
    <property type="entry name" value="ABC_tran"/>
    <property type="match status" value="1"/>
</dbReference>
<dbReference type="GO" id="GO:0005524">
    <property type="term" value="F:ATP binding"/>
    <property type="evidence" value="ECO:0007669"/>
    <property type="project" value="UniProtKB-KW"/>
</dbReference>
<organism evidence="5 6">
    <name type="scientific">Candidatus Thermofonsia Clade 3 bacterium</name>
    <dbReference type="NCBI Taxonomy" id="2364212"/>
    <lineage>
        <taxon>Bacteria</taxon>
        <taxon>Bacillati</taxon>
        <taxon>Chloroflexota</taxon>
        <taxon>Candidatus Thermofontia</taxon>
        <taxon>Candidatus Thermofonsia Clade 3</taxon>
    </lineage>
</organism>
<dbReference type="InterPro" id="IPR003593">
    <property type="entry name" value="AAA+_ATPase"/>
</dbReference>
<dbReference type="EMBL" id="PGTN01000018">
    <property type="protein sequence ID" value="PJF48301.1"/>
    <property type="molecule type" value="Genomic_DNA"/>
</dbReference>
<dbReference type="SUPFAM" id="SSF52540">
    <property type="entry name" value="P-loop containing nucleoside triphosphate hydrolases"/>
    <property type="match status" value="1"/>
</dbReference>
<dbReference type="CDD" id="cd03257">
    <property type="entry name" value="ABC_NikE_OppD_transporters"/>
    <property type="match status" value="1"/>
</dbReference>
<feature type="domain" description="ABC transporter" evidence="4">
    <location>
        <begin position="5"/>
        <end position="255"/>
    </location>
</feature>
<sequence>MTPLLEFRNVTKIYTKGLLSRAATTALDDVSLKIEDDQPTILTIAGESGSGKTTLAMLLLGFIAPTHGQILYKGNDITRLQGEAKTNFRREVQAVFQDPFAVFNPFYPVDHLLSVPIEKFKLARNRREARDKIDEALNAVGLRPEDVLGRFPHQLSGGQRQRINVARALLLKPRLLVADEPVSMVDASLRATILESLRNLNREYGISIIYITHDLTTAYHVAHSIIVLYRGSVMEAGSIDRVIREPQHPYTRLLIDSIPWPDINRKWGQTEIVAREQEHGSIETGCKFASRCPFAMDKCRQAPPPLYRVAPEQAASCYLYDAQPVVARERLSEVLPVS</sequence>
<proteinExistence type="predicted"/>
<evidence type="ECO:0000259" key="4">
    <source>
        <dbReference type="PROSITE" id="PS50893"/>
    </source>
</evidence>
<keyword evidence="2" id="KW-0547">Nucleotide-binding</keyword>
<protein>
    <submittedName>
        <fullName evidence="5">ABC transporter ATP-binding protein</fullName>
    </submittedName>
</protein>
<dbReference type="PANTHER" id="PTHR43230:SF3">
    <property type="entry name" value="ABC-TYPE DIPEPTIDE_OLIGOPEPTIDE TRANSPORT SYSTEM, ATPASE COMPONENT"/>
    <property type="match status" value="1"/>
</dbReference>
<evidence type="ECO:0000313" key="6">
    <source>
        <dbReference type="Proteomes" id="UP000230790"/>
    </source>
</evidence>
<dbReference type="AlphaFoldDB" id="A0A2M8QES2"/>
<evidence type="ECO:0000256" key="3">
    <source>
        <dbReference type="ARBA" id="ARBA00022840"/>
    </source>
</evidence>